<dbReference type="GO" id="GO:0016787">
    <property type="term" value="F:hydrolase activity"/>
    <property type="evidence" value="ECO:0007669"/>
    <property type="project" value="UniProtKB-KW"/>
</dbReference>
<evidence type="ECO:0000256" key="5">
    <source>
        <dbReference type="ARBA" id="ARBA00022840"/>
    </source>
</evidence>
<feature type="domain" description="AAA+ ATPase" evidence="6">
    <location>
        <begin position="75"/>
        <end position="290"/>
    </location>
</feature>
<dbReference type="Pfam" id="PF13086">
    <property type="entry name" value="AAA_11"/>
    <property type="match status" value="1"/>
</dbReference>
<keyword evidence="2" id="KW-0547">Nucleotide-binding</keyword>
<keyword evidence="4" id="KW-0347">Helicase</keyword>
<evidence type="ECO:0000259" key="6">
    <source>
        <dbReference type="SMART" id="SM00382"/>
    </source>
</evidence>
<comment type="caution">
    <text evidence="7">The sequence shown here is derived from an EMBL/GenBank/DDBJ whole genome shotgun (WGS) entry which is preliminary data.</text>
</comment>
<gene>
    <name evidence="7" type="ORF">H4R26_005897</name>
</gene>
<dbReference type="InterPro" id="IPR027417">
    <property type="entry name" value="P-loop_NTPase"/>
</dbReference>
<feature type="non-terminal residue" evidence="7">
    <location>
        <position position="1"/>
    </location>
</feature>
<reference evidence="7" key="1">
    <citation type="submission" date="2022-07" db="EMBL/GenBank/DDBJ databases">
        <title>Phylogenomic reconstructions and comparative analyses of Kickxellomycotina fungi.</title>
        <authorList>
            <person name="Reynolds N.K."/>
            <person name="Stajich J.E."/>
            <person name="Barry K."/>
            <person name="Grigoriev I.V."/>
            <person name="Crous P."/>
            <person name="Smith M.E."/>
        </authorList>
    </citation>
    <scope>NUCLEOTIDE SEQUENCE</scope>
    <source>
        <strain evidence="7">IMI 214461</strain>
    </source>
</reference>
<dbReference type="GO" id="GO:0005524">
    <property type="term" value="F:ATP binding"/>
    <property type="evidence" value="ECO:0007669"/>
    <property type="project" value="UniProtKB-KW"/>
</dbReference>
<dbReference type="InterPro" id="IPR003593">
    <property type="entry name" value="AAA+_ATPase"/>
</dbReference>
<evidence type="ECO:0000313" key="8">
    <source>
        <dbReference type="Proteomes" id="UP001150907"/>
    </source>
</evidence>
<dbReference type="EMBL" id="JANBQF010001431">
    <property type="protein sequence ID" value="KAJ1997250.1"/>
    <property type="molecule type" value="Genomic_DNA"/>
</dbReference>
<dbReference type="AlphaFoldDB" id="A0A9W8B6U1"/>
<sequence>GRLTIKKLINDVPFRRTLNSLCDLIQAPLPRPELHLVAFSDMPGRFAYPLLSNANMLDQSLNRSQKDAVRLALAAGEIALIHGPPGTGKTHTLLEIIRQFVRQGQRILVCGPSNVSVDNLAERLGKLRSMSLVRVGHPARILPGAAKYGLDYQINSKDKSERSNAIREEIDVLTLFLQQCTVNEDHRQLGAQIKKLKRREEAFRPKEADQIIAGAQVVLSTLNGAASPVLASSRVFFDVVIIDEATQTTEAECWIAAQKAPKLILAGDHHQLPPTVMSVGDPTLNVKRGSRRGPEQLQFTMFERMREKLDKRFCQMLTTQYRMNQQIMKVSSERLYGGLLVADESVAKHVLSSLPHVRETKSTRAPIVYINTAGCGLRESQEETQFRKAQGSMLDQSEVRSKVNVGEADLAVLY</sequence>
<dbReference type="Gene3D" id="3.40.50.300">
    <property type="entry name" value="P-loop containing nucleotide triphosphate hydrolases"/>
    <property type="match status" value="2"/>
</dbReference>
<dbReference type="PANTHER" id="PTHR43788:SF8">
    <property type="entry name" value="DNA-BINDING PROTEIN SMUBP-2"/>
    <property type="match status" value="1"/>
</dbReference>
<dbReference type="Proteomes" id="UP001150907">
    <property type="component" value="Unassembled WGS sequence"/>
</dbReference>
<dbReference type="SUPFAM" id="SSF52540">
    <property type="entry name" value="P-loop containing nucleoside triphosphate hydrolases"/>
    <property type="match status" value="1"/>
</dbReference>
<dbReference type="PANTHER" id="PTHR43788">
    <property type="entry name" value="DNA2/NAM7 HELICASE FAMILY MEMBER"/>
    <property type="match status" value="1"/>
</dbReference>
<name>A0A9W8B6U1_9FUNG</name>
<keyword evidence="5" id="KW-0067">ATP-binding</keyword>
<evidence type="ECO:0000313" key="7">
    <source>
        <dbReference type="EMBL" id="KAJ1997250.1"/>
    </source>
</evidence>
<feature type="non-terminal residue" evidence="7">
    <location>
        <position position="414"/>
    </location>
</feature>
<organism evidence="7 8">
    <name type="scientific">Coemansia thaxteri</name>
    <dbReference type="NCBI Taxonomy" id="2663907"/>
    <lineage>
        <taxon>Eukaryota</taxon>
        <taxon>Fungi</taxon>
        <taxon>Fungi incertae sedis</taxon>
        <taxon>Zoopagomycota</taxon>
        <taxon>Kickxellomycotina</taxon>
        <taxon>Kickxellomycetes</taxon>
        <taxon>Kickxellales</taxon>
        <taxon>Kickxellaceae</taxon>
        <taxon>Coemansia</taxon>
    </lineage>
</organism>
<dbReference type="InterPro" id="IPR041679">
    <property type="entry name" value="DNA2/NAM7-like_C"/>
</dbReference>
<protein>
    <recommendedName>
        <fullName evidence="6">AAA+ ATPase domain-containing protein</fullName>
    </recommendedName>
</protein>
<dbReference type="OrthoDB" id="6513042at2759"/>
<comment type="similarity">
    <text evidence="1">Belongs to the DNA2/NAM7 helicase family.</text>
</comment>
<dbReference type="Pfam" id="PF13087">
    <property type="entry name" value="AAA_12"/>
    <property type="match status" value="1"/>
</dbReference>
<dbReference type="SMART" id="SM00382">
    <property type="entry name" value="AAA"/>
    <property type="match status" value="1"/>
</dbReference>
<keyword evidence="8" id="KW-1185">Reference proteome</keyword>
<keyword evidence="3" id="KW-0378">Hydrolase</keyword>
<dbReference type="GO" id="GO:0043139">
    <property type="term" value="F:5'-3' DNA helicase activity"/>
    <property type="evidence" value="ECO:0007669"/>
    <property type="project" value="TreeGrafter"/>
</dbReference>
<accession>A0A9W8B6U1</accession>
<evidence type="ECO:0000256" key="1">
    <source>
        <dbReference type="ARBA" id="ARBA00007913"/>
    </source>
</evidence>
<evidence type="ECO:0000256" key="2">
    <source>
        <dbReference type="ARBA" id="ARBA00022741"/>
    </source>
</evidence>
<dbReference type="InterPro" id="IPR050534">
    <property type="entry name" value="Coronavir_polyprotein_1ab"/>
</dbReference>
<evidence type="ECO:0000256" key="3">
    <source>
        <dbReference type="ARBA" id="ARBA00022801"/>
    </source>
</evidence>
<evidence type="ECO:0000256" key="4">
    <source>
        <dbReference type="ARBA" id="ARBA00022806"/>
    </source>
</evidence>
<dbReference type="InterPro" id="IPR041677">
    <property type="entry name" value="DNA2/NAM7_AAA_11"/>
</dbReference>
<proteinExistence type="inferred from homology"/>